<dbReference type="SMART" id="SM00369">
    <property type="entry name" value="LRR_TYP"/>
    <property type="match status" value="22"/>
</dbReference>
<reference evidence="13 14" key="1">
    <citation type="submission" date="2018-07" db="EMBL/GenBank/DDBJ databases">
        <title>Genome analysis of Larkinella rosea.</title>
        <authorList>
            <person name="Zhou Z."/>
            <person name="Wang G."/>
        </authorList>
    </citation>
    <scope>NUCLEOTIDE SEQUENCE [LARGE SCALE GENOMIC DNA]</scope>
    <source>
        <strain evidence="14">zzj9</strain>
    </source>
</reference>
<dbReference type="EMBL" id="QOWE01000018">
    <property type="protein sequence ID" value="RCR67583.1"/>
    <property type="molecule type" value="Genomic_DNA"/>
</dbReference>
<organism evidence="13 14">
    <name type="scientific">Larkinella punicea</name>
    <dbReference type="NCBI Taxonomy" id="2315727"/>
    <lineage>
        <taxon>Bacteria</taxon>
        <taxon>Pseudomonadati</taxon>
        <taxon>Bacteroidota</taxon>
        <taxon>Cytophagia</taxon>
        <taxon>Cytophagales</taxon>
        <taxon>Spirosomataceae</taxon>
        <taxon>Larkinella</taxon>
    </lineage>
</organism>
<name>A0A368JLZ9_9BACT</name>
<proteinExistence type="inferred from homology"/>
<dbReference type="SMART" id="SM00365">
    <property type="entry name" value="LRR_SD22"/>
    <property type="match status" value="14"/>
</dbReference>
<evidence type="ECO:0000256" key="9">
    <source>
        <dbReference type="ARBA" id="ARBA00023136"/>
    </source>
</evidence>
<evidence type="ECO:0000313" key="14">
    <source>
        <dbReference type="Proteomes" id="UP000253383"/>
    </source>
</evidence>
<evidence type="ECO:0000256" key="1">
    <source>
        <dbReference type="ARBA" id="ARBA00004251"/>
    </source>
</evidence>
<gene>
    <name evidence="13" type="ORF">DUE52_21000</name>
</gene>
<accession>A0A368JLZ9</accession>
<dbReference type="Gene3D" id="3.80.10.10">
    <property type="entry name" value="Ribonuclease Inhibitor"/>
    <property type="match status" value="7"/>
</dbReference>
<evidence type="ECO:0000256" key="4">
    <source>
        <dbReference type="ARBA" id="ARBA00022614"/>
    </source>
</evidence>
<keyword evidence="5" id="KW-0812">Transmembrane</keyword>
<protein>
    <recommendedName>
        <fullName evidence="12">Dystroglycan-type cadherin-like domain-containing protein</fullName>
    </recommendedName>
</protein>
<dbReference type="PANTHER" id="PTHR48059">
    <property type="entry name" value="POLYGALACTURONASE INHIBITOR 1"/>
    <property type="match status" value="1"/>
</dbReference>
<dbReference type="OrthoDB" id="905070at2"/>
<comment type="caution">
    <text evidence="13">The sequence shown here is derived from an EMBL/GenBank/DDBJ whole genome shotgun (WGS) entry which is preliminary data.</text>
</comment>
<evidence type="ECO:0000256" key="6">
    <source>
        <dbReference type="ARBA" id="ARBA00022729"/>
    </source>
</evidence>
<dbReference type="FunFam" id="3.80.10.10:FF:000095">
    <property type="entry name" value="LRR receptor-like serine/threonine-protein kinase GSO1"/>
    <property type="match status" value="1"/>
</dbReference>
<dbReference type="SUPFAM" id="SSF49313">
    <property type="entry name" value="Cadherin-like"/>
    <property type="match status" value="1"/>
</dbReference>
<evidence type="ECO:0000259" key="12">
    <source>
        <dbReference type="SMART" id="SM00736"/>
    </source>
</evidence>
<dbReference type="Pfam" id="PF05345">
    <property type="entry name" value="He_PIG"/>
    <property type="match status" value="1"/>
</dbReference>
<dbReference type="InterPro" id="IPR032675">
    <property type="entry name" value="LRR_dom_sf"/>
</dbReference>
<keyword evidence="14" id="KW-1185">Reference proteome</keyword>
<dbReference type="SUPFAM" id="SSF52058">
    <property type="entry name" value="L domain-like"/>
    <property type="match status" value="1"/>
</dbReference>
<dbReference type="PANTHER" id="PTHR48059:SF30">
    <property type="entry name" value="OS06G0587000 PROTEIN"/>
    <property type="match status" value="1"/>
</dbReference>
<dbReference type="InterPro" id="IPR055414">
    <property type="entry name" value="LRR_R13L4/SHOC2-like"/>
</dbReference>
<dbReference type="GO" id="GO:0005509">
    <property type="term" value="F:calcium ion binding"/>
    <property type="evidence" value="ECO:0007669"/>
    <property type="project" value="InterPro"/>
</dbReference>
<dbReference type="FunFam" id="3.80.10.10:FF:000400">
    <property type="entry name" value="Nuclear pore complex protein NUP107"/>
    <property type="match status" value="1"/>
</dbReference>
<dbReference type="InterPro" id="IPR013210">
    <property type="entry name" value="LRR_N_plant-typ"/>
</dbReference>
<dbReference type="InterPro" id="IPR001611">
    <property type="entry name" value="Leu-rich_rpt"/>
</dbReference>
<dbReference type="Pfam" id="PF23598">
    <property type="entry name" value="LRR_14"/>
    <property type="match status" value="4"/>
</dbReference>
<dbReference type="FunFam" id="3.80.10.10:FF:000299">
    <property type="entry name" value="Piriformospora indica-insensitive protein 2"/>
    <property type="match status" value="1"/>
</dbReference>
<evidence type="ECO:0000256" key="11">
    <source>
        <dbReference type="ARBA" id="ARBA00038043"/>
    </source>
</evidence>
<keyword evidence="7" id="KW-0677">Repeat</keyword>
<dbReference type="Gene3D" id="2.60.40.10">
    <property type="entry name" value="Immunoglobulins"/>
    <property type="match status" value="1"/>
</dbReference>
<dbReference type="SUPFAM" id="SSF52047">
    <property type="entry name" value="RNI-like"/>
    <property type="match status" value="2"/>
</dbReference>
<evidence type="ECO:0000256" key="2">
    <source>
        <dbReference type="ARBA" id="ARBA00022475"/>
    </source>
</evidence>
<keyword evidence="8" id="KW-1133">Transmembrane helix</keyword>
<evidence type="ECO:0000256" key="5">
    <source>
        <dbReference type="ARBA" id="ARBA00022692"/>
    </source>
</evidence>
<keyword evidence="2" id="KW-1003">Cell membrane</keyword>
<dbReference type="Pfam" id="PF08263">
    <property type="entry name" value="LRRNT_2"/>
    <property type="match status" value="2"/>
</dbReference>
<dbReference type="SMART" id="SM00736">
    <property type="entry name" value="CADG"/>
    <property type="match status" value="1"/>
</dbReference>
<dbReference type="Pfam" id="PF00560">
    <property type="entry name" value="LRR_1"/>
    <property type="match status" value="9"/>
</dbReference>
<comment type="subcellular location">
    <subcellularLocation>
        <location evidence="1">Cell membrane</location>
        <topology evidence="1">Single-pass type I membrane protein</topology>
    </subcellularLocation>
</comment>
<dbReference type="FunFam" id="3.80.10.10:FF:000383">
    <property type="entry name" value="Leucine-rich repeat receptor protein kinase EMS1"/>
    <property type="match status" value="2"/>
</dbReference>
<dbReference type="InterPro" id="IPR003591">
    <property type="entry name" value="Leu-rich_rpt_typical-subtyp"/>
</dbReference>
<dbReference type="GO" id="GO:0009653">
    <property type="term" value="P:anatomical structure morphogenesis"/>
    <property type="evidence" value="ECO:0007669"/>
    <property type="project" value="UniProtKB-ARBA"/>
</dbReference>
<evidence type="ECO:0000256" key="3">
    <source>
        <dbReference type="ARBA" id="ARBA00022553"/>
    </source>
</evidence>
<dbReference type="FunFam" id="3.80.10.10:FF:000775">
    <property type="entry name" value="Predicted protein"/>
    <property type="match status" value="1"/>
</dbReference>
<keyword evidence="4" id="KW-0433">Leucine-rich repeat</keyword>
<dbReference type="InterPro" id="IPR013783">
    <property type="entry name" value="Ig-like_fold"/>
</dbReference>
<sequence length="1623" mass="171347">MNHFYPTGTNRLRMAGNPLFLRKNRHWLSRTVVCSRFLGMLIVFGLAASSLASGADPHPDYAPLADLYNATNGSGWKNSDKWLTDNNPCGWYGVSCTNNRVTDIYLSENKLSGTLPESLGNLTSLQNLFLRKNELSGSIPNSLGNLSNLKYLSLQENKLTGEIPGDLSKLTNLENLVLSNNQLSGEIPGSVGNMINLQSINLYYNQLSGEIPASLGNLNNLKYLTLDYNQLSGEIPASLGNLVNLLSIMVSRNNLTGTIPASLGGMTSLQTLSLAFNKLTGAIPGSLGNLSNLQVMYLNNNELSGEIPGNLESLTKLSYLSFGTNKLTGIIPGSLGDLTKLQSLYLYENQLSGEIPASLGNLTNLQYLSLGANKLTGTIPGSLGNLTSLQDLSIGTNQLSGSIPTSLGNLTNLQGINFNFNQLSGPIPDSFGNLINLTSLSMMENKLEGAIPGSLGNLVNLRFLSLSTNKLSGEIPASLGNLTKVWYLTLDYNELSGPIPGSLGNLVALEHLSLSRNQLTGSIPDNFRNLAKLDQFYLTLNQLTGSIPEFLGSLTNLRFIGLNVNQLTGSIPASLGNLNKLENLVLSDNQLTGVIPSSLGNLTNLQSLRLQNNQLSGPIPANLGNLSKLEYLWLYNNQLSGCFPESLRVLCGKAVNFYNNPGLPGRGNFTAFCNNERGSNSMSAPTLALSAGISQPVLQNTPSVSITVSGCEGGTVNWSGPNNTAGSGFTITVPTSATGTRVYSATCTVGSCVSLPGTASVVISLLASGADPHPDYAPLADLYNSTNGSGWKKSDKWLTDNNPCGWYGVSCINNRVGEIKLENNNLVGTIPASLGNLTSLWQLSLTSNQLSGEIPSSFGNLSNLASLSLFFNQLTGSIPGSLANLPNLISIALSFNQLTGEIPASLGSLTKLISLSLNDNKLSGEIPSSLGNLTKLTGLGLYNNKLSGPIPNSLGNLVNLQALALYNNELTGEIPDELGNLINLDRFYADHNKLSGSIPESFGNMSKLRQIFLYNNELTGPIPSSLGNLTKLEYLELFMNKLSGEIPASLGNLSLLQYLRLNDNKLSGPIPNSLGVLSNLKDLSLASNQLTGCFPEALRKLCSKSVQFWNNPGLPGGGNFTAFCNNEPGSNSMSAPTLALSAGISQPVLQNTPSVSITVSGCEGGTVNWAGSNNTKGTGAAIPVSTAAVGTWVYSATCTVGSCVSPPGTASVVISAPTTTGSFDGFVYGVDCETFRGWAWNRDKVNTVISVDILDGATVIATLPAGDFRQDLLNAGKGNGKHAFSLAIPASLKDGRPHLLTARVAGSSFMLKNPPKALTCQGSGEPINLPPVAPTTTPLSATIGTAFSVTLPVFTDPENQSLTYSLSGLPSGLSFTVSNRQISGTAATGAAGTYTLTYAASDGTNATPTSVVLTVVAGSTTPPPVVTGNFEGYLSVVNCQEIRGWVWDRNKPNTPMLVEFFADGISIGTIEAKNYRQDLKDAQKGNGAHGYAFATPAQVKDNVNHQISAKVQNSTYVLKGSPINLTCAPSGGRLSAERGDNLQAVLLGNPVSDQVRVEIRGAEGQPLRVQLTDVNGRLLNERQVEKAAAVEQLTLPVLHPMPGLLFLQVQSGSRSVTLKVLTQ</sequence>
<dbReference type="Pfam" id="PF12799">
    <property type="entry name" value="LRR_4"/>
    <property type="match status" value="1"/>
</dbReference>
<dbReference type="InterPro" id="IPR006644">
    <property type="entry name" value="Cadg"/>
</dbReference>
<feature type="domain" description="Dystroglycan-type cadherin-like" evidence="12">
    <location>
        <begin position="1331"/>
        <end position="1424"/>
    </location>
</feature>
<dbReference type="InterPro" id="IPR025875">
    <property type="entry name" value="Leu-rich_rpt_4"/>
</dbReference>
<keyword evidence="6" id="KW-0732">Signal</keyword>
<keyword evidence="3" id="KW-0597">Phosphoprotein</keyword>
<evidence type="ECO:0000313" key="13">
    <source>
        <dbReference type="EMBL" id="RCR67583.1"/>
    </source>
</evidence>
<dbReference type="Proteomes" id="UP000253383">
    <property type="component" value="Unassembled WGS sequence"/>
</dbReference>
<keyword evidence="9" id="KW-0472">Membrane</keyword>
<comment type="similarity">
    <text evidence="11">Belongs to the polygalacturonase-inhibiting protein family.</text>
</comment>
<evidence type="ECO:0000256" key="10">
    <source>
        <dbReference type="ARBA" id="ARBA00023157"/>
    </source>
</evidence>
<dbReference type="InterPro" id="IPR051848">
    <property type="entry name" value="PGIP"/>
</dbReference>
<keyword evidence="10" id="KW-1015">Disulfide bond</keyword>
<dbReference type="InterPro" id="IPR015919">
    <property type="entry name" value="Cadherin-like_sf"/>
</dbReference>
<dbReference type="GO" id="GO:0005886">
    <property type="term" value="C:plasma membrane"/>
    <property type="evidence" value="ECO:0007669"/>
    <property type="project" value="UniProtKB-SubCell"/>
</dbReference>
<dbReference type="FunFam" id="3.80.10.10:FF:000719">
    <property type="entry name" value="MDIS1-interacting receptor like kinase 2 isoform A"/>
    <property type="match status" value="1"/>
</dbReference>
<evidence type="ECO:0000256" key="8">
    <source>
        <dbReference type="ARBA" id="ARBA00022989"/>
    </source>
</evidence>
<dbReference type="FunFam" id="3.80.10.10:FF:000129">
    <property type="entry name" value="Leucine-rich repeat receptor-like kinase"/>
    <property type="match status" value="1"/>
</dbReference>
<evidence type="ECO:0000256" key="7">
    <source>
        <dbReference type="ARBA" id="ARBA00022737"/>
    </source>
</evidence>